<keyword evidence="4 5" id="KW-0539">Nucleus</keyword>
<comment type="subcellular location">
    <subcellularLocation>
        <location evidence="5">Nucleus</location>
    </subcellularLocation>
</comment>
<dbReference type="GO" id="GO:0000978">
    <property type="term" value="F:RNA polymerase II cis-regulatory region sequence-specific DNA binding"/>
    <property type="evidence" value="ECO:0007669"/>
    <property type="project" value="TreeGrafter"/>
</dbReference>
<dbReference type="InterPro" id="IPR045912">
    <property type="entry name" value="FOXJ2/3-like"/>
</dbReference>
<dbReference type="InterPro" id="IPR036388">
    <property type="entry name" value="WH-like_DNA-bd_sf"/>
</dbReference>
<feature type="compositionally biased region" description="Basic residues" evidence="6">
    <location>
        <begin position="528"/>
        <end position="548"/>
    </location>
</feature>
<feature type="region of interest" description="Disordered" evidence="6">
    <location>
        <begin position="379"/>
        <end position="435"/>
    </location>
</feature>
<evidence type="ECO:0000259" key="7">
    <source>
        <dbReference type="PROSITE" id="PS50039"/>
    </source>
</evidence>
<feature type="DNA-binding region" description="Fork-head" evidence="5">
    <location>
        <begin position="443"/>
        <end position="539"/>
    </location>
</feature>
<name>A0A8K0SN69_9HYPO</name>
<dbReference type="Proteomes" id="UP000813444">
    <property type="component" value="Unassembled WGS sequence"/>
</dbReference>
<evidence type="ECO:0000313" key="8">
    <source>
        <dbReference type="EMBL" id="KAH7313431.1"/>
    </source>
</evidence>
<organism evidence="8 9">
    <name type="scientific">Stachybotrys elegans</name>
    <dbReference type="NCBI Taxonomy" id="80388"/>
    <lineage>
        <taxon>Eukaryota</taxon>
        <taxon>Fungi</taxon>
        <taxon>Dikarya</taxon>
        <taxon>Ascomycota</taxon>
        <taxon>Pezizomycotina</taxon>
        <taxon>Sordariomycetes</taxon>
        <taxon>Hypocreomycetidae</taxon>
        <taxon>Hypocreales</taxon>
        <taxon>Stachybotryaceae</taxon>
        <taxon>Stachybotrys</taxon>
    </lineage>
</organism>
<reference evidence="8" key="1">
    <citation type="journal article" date="2021" name="Nat. Commun.">
        <title>Genetic determinants of endophytism in the Arabidopsis root mycobiome.</title>
        <authorList>
            <person name="Mesny F."/>
            <person name="Miyauchi S."/>
            <person name="Thiergart T."/>
            <person name="Pickel B."/>
            <person name="Atanasova L."/>
            <person name="Karlsson M."/>
            <person name="Huettel B."/>
            <person name="Barry K.W."/>
            <person name="Haridas S."/>
            <person name="Chen C."/>
            <person name="Bauer D."/>
            <person name="Andreopoulos W."/>
            <person name="Pangilinan J."/>
            <person name="LaButti K."/>
            <person name="Riley R."/>
            <person name="Lipzen A."/>
            <person name="Clum A."/>
            <person name="Drula E."/>
            <person name="Henrissat B."/>
            <person name="Kohler A."/>
            <person name="Grigoriev I.V."/>
            <person name="Martin F.M."/>
            <person name="Hacquard S."/>
        </authorList>
    </citation>
    <scope>NUCLEOTIDE SEQUENCE</scope>
    <source>
        <strain evidence="8">MPI-CAGE-CH-0235</strain>
    </source>
</reference>
<evidence type="ECO:0000256" key="3">
    <source>
        <dbReference type="ARBA" id="ARBA00023163"/>
    </source>
</evidence>
<evidence type="ECO:0000313" key="9">
    <source>
        <dbReference type="Proteomes" id="UP000813444"/>
    </source>
</evidence>
<feature type="region of interest" description="Disordered" evidence="6">
    <location>
        <begin position="525"/>
        <end position="556"/>
    </location>
</feature>
<dbReference type="SMART" id="SM00339">
    <property type="entry name" value="FH"/>
    <property type="match status" value="1"/>
</dbReference>
<comment type="caution">
    <text evidence="8">The sequence shown here is derived from an EMBL/GenBank/DDBJ whole genome shotgun (WGS) entry which is preliminary data.</text>
</comment>
<dbReference type="Pfam" id="PF00250">
    <property type="entry name" value="Forkhead"/>
    <property type="match status" value="1"/>
</dbReference>
<dbReference type="Gene3D" id="1.10.10.10">
    <property type="entry name" value="Winged helix-like DNA-binding domain superfamily/Winged helix DNA-binding domain"/>
    <property type="match status" value="1"/>
</dbReference>
<dbReference type="PANTHER" id="PTHR46078:SF2">
    <property type="entry name" value="FORK-HEAD DOMAIN-CONTAINING PROTEIN"/>
    <property type="match status" value="1"/>
</dbReference>
<dbReference type="InterPro" id="IPR001766">
    <property type="entry name" value="Fork_head_dom"/>
</dbReference>
<dbReference type="PROSITE" id="PS00658">
    <property type="entry name" value="FORK_HEAD_2"/>
    <property type="match status" value="1"/>
</dbReference>
<gene>
    <name evidence="8" type="ORF">B0I35DRAFT_410424</name>
</gene>
<dbReference type="OrthoDB" id="5954824at2759"/>
<keyword evidence="2 5" id="KW-0238">DNA-binding</keyword>
<dbReference type="EMBL" id="JAGPNK010000009">
    <property type="protein sequence ID" value="KAH7313431.1"/>
    <property type="molecule type" value="Genomic_DNA"/>
</dbReference>
<accession>A0A8K0SN69</accession>
<keyword evidence="9" id="KW-1185">Reference proteome</keyword>
<dbReference type="InterPro" id="IPR036390">
    <property type="entry name" value="WH_DNA-bd_sf"/>
</dbReference>
<dbReference type="CDD" id="cd20032">
    <property type="entry name" value="FH_FOXO"/>
    <property type="match status" value="1"/>
</dbReference>
<feature type="domain" description="Fork-head" evidence="7">
    <location>
        <begin position="443"/>
        <end position="539"/>
    </location>
</feature>
<keyword evidence="1" id="KW-0805">Transcription regulation</keyword>
<dbReference type="InterPro" id="IPR030456">
    <property type="entry name" value="TF_fork_head_CS_2"/>
</dbReference>
<protein>
    <recommendedName>
        <fullName evidence="7">Fork-head domain-containing protein</fullName>
    </recommendedName>
</protein>
<feature type="compositionally biased region" description="Low complexity" evidence="6">
    <location>
        <begin position="46"/>
        <end position="56"/>
    </location>
</feature>
<dbReference type="GO" id="GO:0005634">
    <property type="term" value="C:nucleus"/>
    <property type="evidence" value="ECO:0007669"/>
    <property type="project" value="UniProtKB-SubCell"/>
</dbReference>
<evidence type="ECO:0000256" key="1">
    <source>
        <dbReference type="ARBA" id="ARBA00023015"/>
    </source>
</evidence>
<dbReference type="AlphaFoldDB" id="A0A8K0SN69"/>
<keyword evidence="3" id="KW-0804">Transcription</keyword>
<dbReference type="PROSITE" id="PS50039">
    <property type="entry name" value="FORK_HEAD_3"/>
    <property type="match status" value="1"/>
</dbReference>
<feature type="compositionally biased region" description="Low complexity" evidence="6">
    <location>
        <begin position="382"/>
        <end position="400"/>
    </location>
</feature>
<dbReference type="PANTHER" id="PTHR46078">
    <property type="entry name" value="FORKHEAD BOX PROTEIN J2 FAMILY MEMBER"/>
    <property type="match status" value="1"/>
</dbReference>
<evidence type="ECO:0000256" key="4">
    <source>
        <dbReference type="ARBA" id="ARBA00023242"/>
    </source>
</evidence>
<evidence type="ECO:0000256" key="2">
    <source>
        <dbReference type="ARBA" id="ARBA00023125"/>
    </source>
</evidence>
<feature type="region of interest" description="Disordered" evidence="6">
    <location>
        <begin position="22"/>
        <end position="62"/>
    </location>
</feature>
<evidence type="ECO:0000256" key="6">
    <source>
        <dbReference type="SAM" id="MobiDB-lite"/>
    </source>
</evidence>
<dbReference type="GO" id="GO:0000981">
    <property type="term" value="F:DNA-binding transcription factor activity, RNA polymerase II-specific"/>
    <property type="evidence" value="ECO:0007669"/>
    <property type="project" value="TreeGrafter"/>
</dbReference>
<sequence length="702" mass="73917">MVFLRLPLMDPQILDLGPAESYTSSLQPASRHGQSARAPELAESRSVSTLSSVLSEETGHRTETAVALMTTEHAELPPLRAGIASDSMHMSGSSAAADNHQGPRYPPTAGVVDCNCPCSCNAASSTVDTPSSSSASSDSWTSLDQNLHSPAASFTPLLEVLRAAGTPSSASVVGTNICTCGADSRLNIANALDAVTAGQGEASGTGLGICTCGADSRINAANARNTIATGSYTAFSSTLRLASAIGLGICTCGADSRIAANARNAAATTASQEAPVPALNICTCGADSRINAANATRGEAPAANLDICTCGAESRANAANASNSVTTVREEVSITIVDICTCGAASSRITVTVDREESFGYCPQCIECCRYLSEYHSDSSDSDSSGPDSPPGSDTSATDTMPGEDHDAMDMTGSDAMGSNQASGAGEREHQVRGSCQQLEGPYATLIHRALISQPNHSMTLQEIYKWFRENTTKAKKSYKGWQNSIRHNLSMNAAFTNRDLSGKENAKRSAEWVLEDWAVSGVQSTTRYRKGGPSRRSTRRSRQRPYRSSKERTPRWITDTSVMPPSAQAPVMTTPYHMTQPSLPVMYSMDHQGSARSELESIPHTPDQAMPASVHHSMILPSNGPAACSSDFAGIMAMSACGEPAQVPMGTLSTCFPYPAGDMHMQYINSQQAQAQEGGLIGSMFLNIPDGVSGWEENSRM</sequence>
<evidence type="ECO:0000256" key="5">
    <source>
        <dbReference type="PROSITE-ProRule" id="PRU00089"/>
    </source>
</evidence>
<proteinExistence type="predicted"/>
<dbReference type="SUPFAM" id="SSF46785">
    <property type="entry name" value="Winged helix' DNA-binding domain"/>
    <property type="match status" value="1"/>
</dbReference>